<dbReference type="GeneID" id="92089879"/>
<dbReference type="InterPro" id="IPR025676">
    <property type="entry name" value="Clr5_dom"/>
</dbReference>
<evidence type="ECO:0000313" key="4">
    <source>
        <dbReference type="Proteomes" id="UP001480595"/>
    </source>
</evidence>
<dbReference type="Proteomes" id="UP001480595">
    <property type="component" value="Unassembled WGS sequence"/>
</dbReference>
<dbReference type="PANTHER" id="PTHR38788">
    <property type="entry name" value="CLR5 DOMAIN-CONTAINING PROTEIN"/>
    <property type="match status" value="1"/>
</dbReference>
<protein>
    <recommendedName>
        <fullName evidence="2">Clr5 domain-containing protein</fullName>
    </recommendedName>
</protein>
<evidence type="ECO:0000256" key="1">
    <source>
        <dbReference type="SAM" id="MobiDB-lite"/>
    </source>
</evidence>
<comment type="caution">
    <text evidence="3">The sequence shown here is derived from an EMBL/GenBank/DDBJ whole genome shotgun (WGS) entry which is preliminary data.</text>
</comment>
<gene>
    <name evidence="3" type="ORF">PG994_005407</name>
</gene>
<accession>A0ABR1VC55</accession>
<evidence type="ECO:0000259" key="2">
    <source>
        <dbReference type="Pfam" id="PF14420"/>
    </source>
</evidence>
<feature type="region of interest" description="Disordered" evidence="1">
    <location>
        <begin position="121"/>
        <end position="149"/>
    </location>
</feature>
<organism evidence="3 4">
    <name type="scientific">Apiospora phragmitis</name>
    <dbReference type="NCBI Taxonomy" id="2905665"/>
    <lineage>
        <taxon>Eukaryota</taxon>
        <taxon>Fungi</taxon>
        <taxon>Dikarya</taxon>
        <taxon>Ascomycota</taxon>
        <taxon>Pezizomycotina</taxon>
        <taxon>Sordariomycetes</taxon>
        <taxon>Xylariomycetidae</taxon>
        <taxon>Amphisphaeriales</taxon>
        <taxon>Apiosporaceae</taxon>
        <taxon>Apiospora</taxon>
    </lineage>
</organism>
<reference evidence="3 4" key="1">
    <citation type="submission" date="2023-01" db="EMBL/GenBank/DDBJ databases">
        <title>Analysis of 21 Apiospora genomes using comparative genomics revels a genus with tremendous synthesis potential of carbohydrate active enzymes and secondary metabolites.</title>
        <authorList>
            <person name="Sorensen T."/>
        </authorList>
    </citation>
    <scope>NUCLEOTIDE SEQUENCE [LARGE SCALE GENOMIC DNA]</scope>
    <source>
        <strain evidence="3 4">CBS 135458</strain>
    </source>
</reference>
<name>A0ABR1VC55_9PEZI</name>
<proteinExistence type="predicted"/>
<dbReference type="PANTHER" id="PTHR38788:SF3">
    <property type="entry name" value="CLR5 DOMAIN-CONTAINING PROTEIN"/>
    <property type="match status" value="1"/>
</dbReference>
<dbReference type="RefSeq" id="XP_066716085.1">
    <property type="nucleotide sequence ID" value="XM_066856816.1"/>
</dbReference>
<keyword evidence="4" id="KW-1185">Reference proteome</keyword>
<feature type="domain" description="Clr5" evidence="2">
    <location>
        <begin position="18"/>
        <end position="69"/>
    </location>
</feature>
<sequence>MVAPPSVGNEAKWARAGDFEDYREIITELYLQRELSLKEVRRVMAEKHAFHATRERMLKSRLQKWGAKKYLKQRDFDEVLGHLQADPAATTTKKLKLPSGRQVSKLRLHLYLERTSRAQVANPGAAGASTDVQTPQGGGNDERRSLPSYYPSLAPPHDLRIVQEYMVHLRSYSVLSTSVNRSAMAEHKPGETVRFYNGFLIAASRLKAEDNSAAFRMFNSCFELLKVMTMKQTPSLYIYVHSVVLPLVANGLSEVAMELLKYATSLTSIVNGASHPVHQLFSRLLALGPQRARDDARYLLAPYFDALTELFGPTHPFRIAVISMVISYMATSGLCTVQEMKRQLQELHAITPNCHGIKAPLALMTMPRDKHEEAMGKLDNIEGRAITGEETTTTPVATADAERRAFMHYVTWLLKLAEGGEDEVRRAAHACITRTGALVGFRHYRTQGIIAEYELYLRRRGREAAANRVLPHYEAELCRGMGNLGLPE</sequence>
<dbReference type="Pfam" id="PF14420">
    <property type="entry name" value="Clr5"/>
    <property type="match status" value="1"/>
</dbReference>
<evidence type="ECO:0000313" key="3">
    <source>
        <dbReference type="EMBL" id="KAK8068791.1"/>
    </source>
</evidence>
<dbReference type="EMBL" id="JAQQWL010000006">
    <property type="protein sequence ID" value="KAK8068791.1"/>
    <property type="molecule type" value="Genomic_DNA"/>
</dbReference>